<dbReference type="Gene3D" id="3.40.50.1240">
    <property type="entry name" value="Phosphoglycerate mutase-like"/>
    <property type="match status" value="1"/>
</dbReference>
<dbReference type="InterPro" id="IPR029033">
    <property type="entry name" value="His_PPase_superfam"/>
</dbReference>
<dbReference type="SUPFAM" id="SSF53254">
    <property type="entry name" value="Phosphoglycerate mutase-like"/>
    <property type="match status" value="1"/>
</dbReference>
<evidence type="ECO:0000313" key="1">
    <source>
        <dbReference type="EMBL" id="REE05646.1"/>
    </source>
</evidence>
<keyword evidence="2" id="KW-1185">Reference proteome</keyword>
<protein>
    <submittedName>
        <fullName evidence="1">Phosphohistidine phosphatase</fullName>
    </submittedName>
</protein>
<dbReference type="CDD" id="cd07067">
    <property type="entry name" value="HP_PGM_like"/>
    <property type="match status" value="1"/>
</dbReference>
<name>A0A3D9LJ10_MARFU</name>
<gene>
    <name evidence="1" type="ORF">C7460_101163</name>
</gene>
<dbReference type="SMART" id="SM00855">
    <property type="entry name" value="PGAM"/>
    <property type="match status" value="1"/>
</dbReference>
<dbReference type="AlphaFoldDB" id="A0A3D9LJ10"/>
<dbReference type="PANTHER" id="PTHR47623">
    <property type="entry name" value="OS09G0287300 PROTEIN"/>
    <property type="match status" value="1"/>
</dbReference>
<dbReference type="EMBL" id="QREG01000001">
    <property type="protein sequence ID" value="REE05646.1"/>
    <property type="molecule type" value="Genomic_DNA"/>
</dbReference>
<dbReference type="RefSeq" id="WP_115866158.1">
    <property type="nucleotide sequence ID" value="NZ_QREG01000001.1"/>
</dbReference>
<sequence>MVRNLYLLRHGRAAHGFDMADIDRPLISTGIAQLTELGAYMKTKGFDPDKIFCSTAKRTRETAKVITEQIGYSRPVEYREDIYEASVKTLFEIVVGCDDAHQTVLIIGHNPGVSYLYDYLTESNFGDMTPGELVKIEFEDLSWKEVSQGLGVKKTL</sequence>
<evidence type="ECO:0000313" key="2">
    <source>
        <dbReference type="Proteomes" id="UP000256779"/>
    </source>
</evidence>
<dbReference type="Proteomes" id="UP000256779">
    <property type="component" value="Unassembled WGS sequence"/>
</dbReference>
<dbReference type="OrthoDB" id="9810154at2"/>
<organism evidence="1 2">
    <name type="scientific">Marinoscillum furvescens DSM 4134</name>
    <dbReference type="NCBI Taxonomy" id="1122208"/>
    <lineage>
        <taxon>Bacteria</taxon>
        <taxon>Pseudomonadati</taxon>
        <taxon>Bacteroidota</taxon>
        <taxon>Cytophagia</taxon>
        <taxon>Cytophagales</taxon>
        <taxon>Reichenbachiellaceae</taxon>
        <taxon>Marinoscillum</taxon>
    </lineage>
</organism>
<comment type="caution">
    <text evidence="1">The sequence shown here is derived from an EMBL/GenBank/DDBJ whole genome shotgun (WGS) entry which is preliminary data.</text>
</comment>
<dbReference type="Pfam" id="PF00300">
    <property type="entry name" value="His_Phos_1"/>
    <property type="match status" value="1"/>
</dbReference>
<proteinExistence type="predicted"/>
<accession>A0A3D9LJ10</accession>
<reference evidence="1 2" key="1">
    <citation type="submission" date="2018-07" db="EMBL/GenBank/DDBJ databases">
        <title>Genomic Encyclopedia of Type Strains, Phase IV (KMG-IV): sequencing the most valuable type-strain genomes for metagenomic binning, comparative biology and taxonomic classification.</title>
        <authorList>
            <person name="Goeker M."/>
        </authorList>
    </citation>
    <scope>NUCLEOTIDE SEQUENCE [LARGE SCALE GENOMIC DNA]</scope>
    <source>
        <strain evidence="1 2">DSM 4134</strain>
    </source>
</reference>
<dbReference type="PANTHER" id="PTHR47623:SF1">
    <property type="entry name" value="OS09G0287300 PROTEIN"/>
    <property type="match status" value="1"/>
</dbReference>
<dbReference type="InterPro" id="IPR013078">
    <property type="entry name" value="His_Pase_superF_clade-1"/>
</dbReference>